<proteinExistence type="predicted"/>
<sequence>HSQMTNRREWSLLEQGDFLFKTVEKEESFDTACKDENRMPSRNDPRLPKFTNVLDELYGNDELLISKSVKAREIFPKVSQMKLSSYNGSFQLKESRVSKGSDTEMECPECKLRTKCVNSMMVHLTLK</sequence>
<name>A0AAV5T458_9BILA</name>
<keyword evidence="2" id="KW-1185">Reference proteome</keyword>
<dbReference type="EMBL" id="BTSX01000003">
    <property type="protein sequence ID" value="GMS90290.1"/>
    <property type="molecule type" value="Genomic_DNA"/>
</dbReference>
<evidence type="ECO:0000313" key="1">
    <source>
        <dbReference type="EMBL" id="GMS90290.1"/>
    </source>
</evidence>
<evidence type="ECO:0000313" key="2">
    <source>
        <dbReference type="Proteomes" id="UP001432027"/>
    </source>
</evidence>
<feature type="non-terminal residue" evidence="1">
    <location>
        <position position="127"/>
    </location>
</feature>
<dbReference type="Proteomes" id="UP001432027">
    <property type="component" value="Unassembled WGS sequence"/>
</dbReference>
<reference evidence="1" key="1">
    <citation type="submission" date="2023-10" db="EMBL/GenBank/DDBJ databases">
        <title>Genome assembly of Pristionchus species.</title>
        <authorList>
            <person name="Yoshida K."/>
            <person name="Sommer R.J."/>
        </authorList>
    </citation>
    <scope>NUCLEOTIDE SEQUENCE</scope>
    <source>
        <strain evidence="1">RS0144</strain>
    </source>
</reference>
<protein>
    <submittedName>
        <fullName evidence="1">Uncharacterized protein</fullName>
    </submittedName>
</protein>
<accession>A0AAV5T458</accession>
<feature type="non-terminal residue" evidence="1">
    <location>
        <position position="1"/>
    </location>
</feature>
<gene>
    <name evidence="1" type="ORF">PENTCL1PPCAC_12465</name>
</gene>
<dbReference type="AlphaFoldDB" id="A0AAV5T458"/>
<comment type="caution">
    <text evidence="1">The sequence shown here is derived from an EMBL/GenBank/DDBJ whole genome shotgun (WGS) entry which is preliminary data.</text>
</comment>
<organism evidence="1 2">
    <name type="scientific">Pristionchus entomophagus</name>
    <dbReference type="NCBI Taxonomy" id="358040"/>
    <lineage>
        <taxon>Eukaryota</taxon>
        <taxon>Metazoa</taxon>
        <taxon>Ecdysozoa</taxon>
        <taxon>Nematoda</taxon>
        <taxon>Chromadorea</taxon>
        <taxon>Rhabditida</taxon>
        <taxon>Rhabditina</taxon>
        <taxon>Diplogasteromorpha</taxon>
        <taxon>Diplogasteroidea</taxon>
        <taxon>Neodiplogasteridae</taxon>
        <taxon>Pristionchus</taxon>
    </lineage>
</organism>